<comment type="similarity">
    <text evidence="2">Belongs to the acyl-CoA dehydrogenase family.</text>
</comment>
<organism evidence="8 9">
    <name type="scientific">Aeromicrobium yanjiei</name>
    <dbReference type="NCBI Taxonomy" id="2662028"/>
    <lineage>
        <taxon>Bacteria</taxon>
        <taxon>Bacillati</taxon>
        <taxon>Actinomycetota</taxon>
        <taxon>Actinomycetes</taxon>
        <taxon>Propionibacteriales</taxon>
        <taxon>Nocardioidaceae</taxon>
        <taxon>Aeromicrobium</taxon>
    </lineage>
</organism>
<gene>
    <name evidence="8" type="ORF">GEV26_09240</name>
</gene>
<dbReference type="SUPFAM" id="SSF56645">
    <property type="entry name" value="Acyl-CoA dehydrogenase NM domain-like"/>
    <property type="match status" value="1"/>
</dbReference>
<name>A0A5Q2MFW3_9ACTN</name>
<evidence type="ECO:0000256" key="1">
    <source>
        <dbReference type="ARBA" id="ARBA00001974"/>
    </source>
</evidence>
<dbReference type="PANTHER" id="PTHR43884:SF20">
    <property type="entry name" value="ACYL-COA DEHYDROGENASE FADE28"/>
    <property type="match status" value="1"/>
</dbReference>
<evidence type="ECO:0000259" key="6">
    <source>
        <dbReference type="Pfam" id="PF00441"/>
    </source>
</evidence>
<dbReference type="SUPFAM" id="SSF47203">
    <property type="entry name" value="Acyl-CoA dehydrogenase C-terminal domain-like"/>
    <property type="match status" value="1"/>
</dbReference>
<feature type="domain" description="Acyl-CoA dehydrogenase/oxidase N-terminal" evidence="7">
    <location>
        <begin position="4"/>
        <end position="83"/>
    </location>
</feature>
<dbReference type="Pfam" id="PF00441">
    <property type="entry name" value="Acyl-CoA_dh_1"/>
    <property type="match status" value="1"/>
</dbReference>
<reference evidence="8 9" key="1">
    <citation type="submission" date="2019-11" db="EMBL/GenBank/DDBJ databases">
        <authorList>
            <person name="Li J."/>
        </authorList>
    </citation>
    <scope>NUCLEOTIDE SEQUENCE [LARGE SCALE GENOMIC DNA]</scope>
    <source>
        <strain evidence="8 9">MF47</strain>
    </source>
</reference>
<feature type="domain" description="Acyl-CoA dehydrogenase/oxidase C-terminal" evidence="6">
    <location>
        <begin position="194"/>
        <end position="303"/>
    </location>
</feature>
<dbReference type="InterPro" id="IPR009100">
    <property type="entry name" value="AcylCoA_DH/oxidase_NM_dom_sf"/>
</dbReference>
<comment type="cofactor">
    <cofactor evidence="1">
        <name>FAD</name>
        <dbReference type="ChEBI" id="CHEBI:57692"/>
    </cofactor>
</comment>
<evidence type="ECO:0000256" key="2">
    <source>
        <dbReference type="ARBA" id="ARBA00009347"/>
    </source>
</evidence>
<dbReference type="Gene3D" id="1.10.540.10">
    <property type="entry name" value="Acyl-CoA dehydrogenase/oxidase, N-terminal domain"/>
    <property type="match status" value="1"/>
</dbReference>
<keyword evidence="4" id="KW-0274">FAD</keyword>
<dbReference type="KEGG" id="aef:GEV26_09240"/>
<keyword evidence="5" id="KW-0560">Oxidoreductase</keyword>
<evidence type="ECO:0000256" key="3">
    <source>
        <dbReference type="ARBA" id="ARBA00022630"/>
    </source>
</evidence>
<dbReference type="InterPro" id="IPR009075">
    <property type="entry name" value="AcylCo_DH/oxidase_C"/>
</dbReference>
<dbReference type="RefSeq" id="WP_153652796.1">
    <property type="nucleotide sequence ID" value="NZ_CP045737.1"/>
</dbReference>
<evidence type="ECO:0000313" key="9">
    <source>
        <dbReference type="Proteomes" id="UP000392064"/>
    </source>
</evidence>
<accession>A0A5Q2MFW3</accession>
<sequence>MSDEIKALAASVGAVCGQPAATHWDALEGLGVTLLPVPEDRGGAGSDVATTGAVLRTLGRHSASVPLVETALLGGWMLSANGHDVPAGPLSAAVAGSDVELVRQQDGWTMSGRLPRVPWAGDASRIIVLAAAADGDHLVALDPASAHLEPGHNIAGESRDDVVLDDVALNDAQVLPVTEASGVTREAFRQRGALGRALLMSGAAERVLELTVEQISQRVQFGRSLGAFQAVQQQVAQQAGEVAATRVATEAAALALDADGRAGLAIAAAKVQAGVAAGAVARVGHQLHGAIGFTDEHELHRCTTRLWAWRDEYGNEDEWAGRLGRLTLAGAGDDLWPMLTRTS</sequence>
<dbReference type="InterPro" id="IPR046373">
    <property type="entry name" value="Acyl-CoA_Oxase/DH_mid-dom_sf"/>
</dbReference>
<dbReference type="GO" id="GO:0003995">
    <property type="term" value="F:acyl-CoA dehydrogenase activity"/>
    <property type="evidence" value="ECO:0007669"/>
    <property type="project" value="TreeGrafter"/>
</dbReference>
<protein>
    <submittedName>
        <fullName evidence="8">Acyl-CoA dehydrogenase</fullName>
    </submittedName>
</protein>
<dbReference type="AlphaFoldDB" id="A0A5Q2MFW3"/>
<evidence type="ECO:0000259" key="7">
    <source>
        <dbReference type="Pfam" id="PF02771"/>
    </source>
</evidence>
<dbReference type="Pfam" id="PF02771">
    <property type="entry name" value="Acyl-CoA_dh_N"/>
    <property type="match status" value="1"/>
</dbReference>
<keyword evidence="3" id="KW-0285">Flavoprotein</keyword>
<evidence type="ECO:0000313" key="8">
    <source>
        <dbReference type="EMBL" id="QGG41528.1"/>
    </source>
</evidence>
<dbReference type="Gene3D" id="2.40.110.10">
    <property type="entry name" value="Butyryl-CoA Dehydrogenase, subunit A, domain 2"/>
    <property type="match status" value="1"/>
</dbReference>
<dbReference type="GO" id="GO:0050660">
    <property type="term" value="F:flavin adenine dinucleotide binding"/>
    <property type="evidence" value="ECO:0007669"/>
    <property type="project" value="InterPro"/>
</dbReference>
<dbReference type="InterPro" id="IPR013786">
    <property type="entry name" value="AcylCoA_DH/ox_N"/>
</dbReference>
<evidence type="ECO:0000256" key="5">
    <source>
        <dbReference type="ARBA" id="ARBA00023002"/>
    </source>
</evidence>
<dbReference type="InterPro" id="IPR036250">
    <property type="entry name" value="AcylCo_DH-like_C"/>
</dbReference>
<evidence type="ECO:0000256" key="4">
    <source>
        <dbReference type="ARBA" id="ARBA00022827"/>
    </source>
</evidence>
<dbReference type="InterPro" id="IPR037069">
    <property type="entry name" value="AcylCoA_DH/ox_N_sf"/>
</dbReference>
<dbReference type="Gene3D" id="1.20.140.10">
    <property type="entry name" value="Butyryl-CoA Dehydrogenase, subunit A, domain 3"/>
    <property type="match status" value="1"/>
</dbReference>
<dbReference type="PANTHER" id="PTHR43884">
    <property type="entry name" value="ACYL-COA DEHYDROGENASE"/>
    <property type="match status" value="1"/>
</dbReference>
<keyword evidence="9" id="KW-1185">Reference proteome</keyword>
<dbReference type="EMBL" id="CP045737">
    <property type="protein sequence ID" value="QGG41528.1"/>
    <property type="molecule type" value="Genomic_DNA"/>
</dbReference>
<proteinExistence type="inferred from homology"/>
<dbReference type="Proteomes" id="UP000392064">
    <property type="component" value="Chromosome"/>
</dbReference>